<feature type="domain" description="Importin N-terminal" evidence="6">
    <location>
        <begin position="19"/>
        <end position="99"/>
    </location>
</feature>
<proteinExistence type="predicted"/>
<dbReference type="GO" id="GO:0006606">
    <property type="term" value="P:protein import into nucleus"/>
    <property type="evidence" value="ECO:0007669"/>
    <property type="project" value="InterPro"/>
</dbReference>
<dbReference type="GO" id="GO:0031267">
    <property type="term" value="F:small GTPase binding"/>
    <property type="evidence" value="ECO:0007669"/>
    <property type="project" value="InterPro"/>
</dbReference>
<comment type="subcellular location">
    <subcellularLocation>
        <location evidence="1">Cytoplasm</location>
    </subcellularLocation>
</comment>
<dbReference type="Gene3D" id="1.25.10.10">
    <property type="entry name" value="Leucine-rich Repeat Variant"/>
    <property type="match status" value="1"/>
</dbReference>
<accession>A0A7S3KZS8</accession>
<dbReference type="PROSITE" id="PS50166">
    <property type="entry name" value="IMPORTIN_B_NT"/>
    <property type="match status" value="1"/>
</dbReference>
<dbReference type="Pfam" id="PF03810">
    <property type="entry name" value="IBN_N"/>
    <property type="match status" value="1"/>
</dbReference>
<dbReference type="InterPro" id="IPR040122">
    <property type="entry name" value="Importin_beta"/>
</dbReference>
<dbReference type="InterPro" id="IPR001494">
    <property type="entry name" value="Importin-beta_N"/>
</dbReference>
<dbReference type="GO" id="GO:0005737">
    <property type="term" value="C:cytoplasm"/>
    <property type="evidence" value="ECO:0007669"/>
    <property type="project" value="UniProtKB-SubCell"/>
</dbReference>
<dbReference type="EMBL" id="HBIM01002247">
    <property type="protein sequence ID" value="CAE0403777.1"/>
    <property type="molecule type" value="Transcribed_RNA"/>
</dbReference>
<protein>
    <recommendedName>
        <fullName evidence="6">Importin N-terminal domain-containing protein</fullName>
    </recommendedName>
</protein>
<dbReference type="SMART" id="SM00913">
    <property type="entry name" value="IBN_N"/>
    <property type="match status" value="1"/>
</dbReference>
<keyword evidence="5" id="KW-0653">Protein transport</keyword>
<evidence type="ECO:0000256" key="5">
    <source>
        <dbReference type="ARBA" id="ARBA00022927"/>
    </source>
</evidence>
<evidence type="ECO:0000256" key="1">
    <source>
        <dbReference type="ARBA" id="ARBA00004496"/>
    </source>
</evidence>
<keyword evidence="3" id="KW-0963">Cytoplasm</keyword>
<keyword evidence="4" id="KW-0677">Repeat</keyword>
<sequence length="867" mass="95790">MADQIEQLLVAASQADRASEQTLEQYVEQNFAEFCRALATIIAEEQRGMQGRQMAVLYFKNLLAGQSAAVQTQKHDRWKALAPEVRQEVKEKVLQTLLNTQVAGLPHFCAIVAAEIAVIEMPFKEWPTFSQSLAITANPNASEAVKVAALECLGYTCERLAQVEELVPNVPELDAGVVDSMLTTIVDGAQPDKSDNMRRAALQALKNSLIYIRKNMETKAERDFIMTAIAEASRSQDESIRQLCFGCLDIICDQYYDFIAEYMTHIYNMTTDAIKSDQFEEVKMEAIEVWTTLANVEQDMLFTERQTQSMGFPLERAPCPNYVMAASEHLLPLLLQTLTQVEEDVEEETWTLQASASNCVELISLTIEGRILQFVVPFVQQNILSPDWKFRDASIVAFMSIQEGCPTEAIGNFVRESLSVMIGAFKDPSPVVQSSAVHCVGTMCKLHLDALQPQAVRGILEAFLEKLSEGPAMSSRCCTGIYNVAKSVARQFPGDPPNSNLLSEPMRYLMPKLLALSDRPDSNEHNLRVASMSAAAALVSASAMDVQGIFRELLPHIIDRTKLVLNTHVISQEEKDAREQVLGSLCGLFQTLYQRMDTADVIDRTTEVMNLLMQILQVNNISCHEEAFFAVGAVAANIEESFLPFMQQFTPLLVQGLQQFSIDSMLSVSVGVVVDICAAIGPAFQPFADTVVQVLLQCLRDGSVVRDVKPTVVSAFGDIAMAIQAAYEPYLQVTVMLLMQASQQTAESPEMIDFINTLRTSVLEAYSGITVGLSEGGRADLFVGSVPPVLQFLNLLATDQTKDDMVLQKAVALLGDLANEMGPQVKNHLQQPFVEQLVSQAVASQDESVRQYAEWSREKIQALMQGP</sequence>
<dbReference type="InterPro" id="IPR016024">
    <property type="entry name" value="ARM-type_fold"/>
</dbReference>
<evidence type="ECO:0000259" key="6">
    <source>
        <dbReference type="PROSITE" id="PS50166"/>
    </source>
</evidence>
<dbReference type="PANTHER" id="PTHR10527">
    <property type="entry name" value="IMPORTIN BETA"/>
    <property type="match status" value="1"/>
</dbReference>
<dbReference type="Pfam" id="PF25574">
    <property type="entry name" value="TPR_IMB1"/>
    <property type="match status" value="1"/>
</dbReference>
<evidence type="ECO:0000313" key="7">
    <source>
        <dbReference type="EMBL" id="CAE0403777.1"/>
    </source>
</evidence>
<keyword evidence="2" id="KW-0813">Transport</keyword>
<dbReference type="InterPro" id="IPR058584">
    <property type="entry name" value="IMB1_TNPO1-like_TPR"/>
</dbReference>
<evidence type="ECO:0000256" key="4">
    <source>
        <dbReference type="ARBA" id="ARBA00022737"/>
    </source>
</evidence>
<dbReference type="InterPro" id="IPR011989">
    <property type="entry name" value="ARM-like"/>
</dbReference>
<reference evidence="7" key="1">
    <citation type="submission" date="2021-01" db="EMBL/GenBank/DDBJ databases">
        <authorList>
            <person name="Corre E."/>
            <person name="Pelletier E."/>
            <person name="Niang G."/>
            <person name="Scheremetjew M."/>
            <person name="Finn R."/>
            <person name="Kale V."/>
            <person name="Holt S."/>
            <person name="Cochrane G."/>
            <person name="Meng A."/>
            <person name="Brown T."/>
            <person name="Cohen L."/>
        </authorList>
    </citation>
    <scope>NUCLEOTIDE SEQUENCE</scope>
    <source>
        <strain evidence="7">CCMP127</strain>
    </source>
</reference>
<organism evidence="7">
    <name type="scientific">Amphora coffeiformis</name>
    <dbReference type="NCBI Taxonomy" id="265554"/>
    <lineage>
        <taxon>Eukaryota</taxon>
        <taxon>Sar</taxon>
        <taxon>Stramenopiles</taxon>
        <taxon>Ochrophyta</taxon>
        <taxon>Bacillariophyta</taxon>
        <taxon>Bacillariophyceae</taxon>
        <taxon>Bacillariophycidae</taxon>
        <taxon>Thalassiophysales</taxon>
        <taxon>Catenulaceae</taxon>
        <taxon>Amphora</taxon>
    </lineage>
</organism>
<evidence type="ECO:0000256" key="3">
    <source>
        <dbReference type="ARBA" id="ARBA00022490"/>
    </source>
</evidence>
<name>A0A7S3KZS8_9STRA</name>
<dbReference type="SUPFAM" id="SSF48371">
    <property type="entry name" value="ARM repeat"/>
    <property type="match status" value="1"/>
</dbReference>
<evidence type="ECO:0000256" key="2">
    <source>
        <dbReference type="ARBA" id="ARBA00022448"/>
    </source>
</evidence>
<dbReference type="AlphaFoldDB" id="A0A7S3KZS8"/>
<gene>
    <name evidence="7" type="ORF">ACOF00016_LOCUS1966</name>
</gene>